<proteinExistence type="predicted"/>
<organism evidence="1 2">
    <name type="scientific">Alistipes hominis</name>
    <dbReference type="NCBI Taxonomy" id="2763015"/>
    <lineage>
        <taxon>Bacteria</taxon>
        <taxon>Pseudomonadati</taxon>
        <taxon>Bacteroidota</taxon>
        <taxon>Bacteroidia</taxon>
        <taxon>Bacteroidales</taxon>
        <taxon>Rikenellaceae</taxon>
        <taxon>Alistipes</taxon>
    </lineage>
</organism>
<evidence type="ECO:0000313" key="2">
    <source>
        <dbReference type="Proteomes" id="UP000636891"/>
    </source>
</evidence>
<dbReference type="RefSeq" id="WP_118655775.1">
    <property type="nucleotide sequence ID" value="NZ_JACOOK010000003.1"/>
</dbReference>
<evidence type="ECO:0000313" key="1">
    <source>
        <dbReference type="EMBL" id="MBC5616677.1"/>
    </source>
</evidence>
<keyword evidence="2" id="KW-1185">Reference proteome</keyword>
<comment type="caution">
    <text evidence="1">The sequence shown here is derived from an EMBL/GenBank/DDBJ whole genome shotgun (WGS) entry which is preliminary data.</text>
</comment>
<dbReference type="EMBL" id="JACOOK010000003">
    <property type="protein sequence ID" value="MBC5616677.1"/>
    <property type="molecule type" value="Genomic_DNA"/>
</dbReference>
<dbReference type="Proteomes" id="UP000636891">
    <property type="component" value="Unassembled WGS sequence"/>
</dbReference>
<reference evidence="1 2" key="1">
    <citation type="submission" date="2020-08" db="EMBL/GenBank/DDBJ databases">
        <title>Genome public.</title>
        <authorList>
            <person name="Liu C."/>
            <person name="Sun Q."/>
        </authorList>
    </citation>
    <scope>NUCLEOTIDE SEQUENCE [LARGE SCALE GENOMIC DNA]</scope>
    <source>
        <strain evidence="1 2">New-7</strain>
    </source>
</reference>
<protein>
    <submittedName>
        <fullName evidence="1">Uncharacterized protein</fullName>
    </submittedName>
</protein>
<name>A0ABR7CM99_9BACT</name>
<sequence>MMKLFIDGKQADTDQTTAVSISLGIASITKIETGRTGYSKTIRVPMTARNRLLFGNPEEIHAAEQFNQQPHTARIEADGCMVLEGSPMMTRCESTPAGEGWYRINIIGAGKEWVQKAAAEMFNEIGIAFEHTITADMVKQSWTWDEPVRFFPVQRDRFAVASDTVQQGVRMLTFTDYHPFLNVRALVDAIAAAGGYTVASTFMDSAFFRALYISGRYPEKEVEPLAERMGFLAGRFADATAVADRFGRVYADPLTTISSVGNIVDTADPDDISDGVSVAGVYNRNGCFRKDGQRAAYYPTESVAVGFEYRLRYRSDYRIASRTALKCFDRVYLDDNIEHRYQVTNRNEDRRETYRDGWSYRLIVFDHAEANTYRFTHELATDGTTSIVKTFSSRSTLIEPQTGQTISNPRLWIQSGGTYLPFTGDWALYDGYVAETGQIDIELTVRSSAATASPSNPRYFHRFHFGGADEGMELTLGRETTLRPVFMPHPCEGTTIGFADVAAHEIRQIALINALKQLFNLYFYSDTLTRTLYVEPRETFYRNDVVVDWSEKIDRSRPVAIEEPGADLAQRFTLRYQPGDGSAARWDESHKEILGRWSAPILNRFAKEGEQIYSNPIFTPTLNKTGEYPDAPEASLAQVGDRDRSGNAEENENLNFPPKIVRYYGMTALDGHPWGWPSYDSQYPKIAFHDPQGEQPFTLCFEDRDGADGLHRYYDKTVELYNRGRRITLYLYLKPEDIEPLIVPNTLCHDFRALFQLTIAGETLLCRLEEICDYNPAGGQSTKCIFLKNV</sequence>
<gene>
    <name evidence="1" type="ORF">H8S08_06545</name>
</gene>
<accession>A0ABR7CM99</accession>